<dbReference type="InterPro" id="IPR014146">
    <property type="entry name" value="LigD_ligase_dom"/>
</dbReference>
<dbReference type="GO" id="GO:0006310">
    <property type="term" value="P:DNA recombination"/>
    <property type="evidence" value="ECO:0007669"/>
    <property type="project" value="InterPro"/>
</dbReference>
<dbReference type="CDD" id="cd07971">
    <property type="entry name" value="OBF_DNA_ligase_LigD"/>
    <property type="match status" value="1"/>
</dbReference>
<dbReference type="InterPro" id="IPR012310">
    <property type="entry name" value="DNA_ligase_ATP-dep_cent"/>
</dbReference>
<dbReference type="NCBIfam" id="TIGR02779">
    <property type="entry name" value="NHEJ_ligase_lig"/>
    <property type="match status" value="1"/>
</dbReference>
<gene>
    <name evidence="6" type="ORF">F0L74_09690</name>
</gene>
<keyword evidence="3" id="KW-0436">Ligase</keyword>
<comment type="catalytic activity">
    <reaction evidence="4">
        <text>ATP + (deoxyribonucleotide)n-3'-hydroxyl + 5'-phospho-(deoxyribonucleotide)m = (deoxyribonucleotide)n+m + AMP + diphosphate.</text>
        <dbReference type="EC" id="6.5.1.1"/>
    </reaction>
</comment>
<dbReference type="RefSeq" id="WP_149837666.1">
    <property type="nucleotide sequence ID" value="NZ_VUOC01000002.1"/>
</dbReference>
<feature type="domain" description="ATP-dependent DNA ligase family profile" evidence="5">
    <location>
        <begin position="94"/>
        <end position="228"/>
    </location>
</feature>
<dbReference type="Pfam" id="PF04679">
    <property type="entry name" value="DNA_ligase_A_C"/>
    <property type="match status" value="1"/>
</dbReference>
<dbReference type="EC" id="6.5.1.1" evidence="2"/>
<accession>A0A5B2VVS8</accession>
<evidence type="ECO:0000256" key="4">
    <source>
        <dbReference type="ARBA" id="ARBA00034003"/>
    </source>
</evidence>
<evidence type="ECO:0000259" key="5">
    <source>
        <dbReference type="PROSITE" id="PS50160"/>
    </source>
</evidence>
<dbReference type="AlphaFoldDB" id="A0A5B2VVS8"/>
<evidence type="ECO:0000256" key="1">
    <source>
        <dbReference type="ARBA" id="ARBA00007572"/>
    </source>
</evidence>
<dbReference type="Gene3D" id="3.30.1490.70">
    <property type="match status" value="1"/>
</dbReference>
<dbReference type="Gene3D" id="2.40.50.140">
    <property type="entry name" value="Nucleic acid-binding proteins"/>
    <property type="match status" value="1"/>
</dbReference>
<evidence type="ECO:0000256" key="3">
    <source>
        <dbReference type="ARBA" id="ARBA00022598"/>
    </source>
</evidence>
<dbReference type="EMBL" id="VUOC01000002">
    <property type="protein sequence ID" value="KAA2242790.1"/>
    <property type="molecule type" value="Genomic_DNA"/>
</dbReference>
<dbReference type="SUPFAM" id="SSF56091">
    <property type="entry name" value="DNA ligase/mRNA capping enzyme, catalytic domain"/>
    <property type="match status" value="1"/>
</dbReference>
<dbReference type="Proteomes" id="UP000324611">
    <property type="component" value="Unassembled WGS sequence"/>
</dbReference>
<comment type="caution">
    <text evidence="6">The sequence shown here is derived from an EMBL/GenBank/DDBJ whole genome shotgun (WGS) entry which is preliminary data.</text>
</comment>
<dbReference type="PROSITE" id="PS50160">
    <property type="entry name" value="DNA_LIGASE_A3"/>
    <property type="match status" value="1"/>
</dbReference>
<dbReference type="InterPro" id="IPR050191">
    <property type="entry name" value="ATP-dep_DNA_ligase"/>
</dbReference>
<dbReference type="Pfam" id="PF01068">
    <property type="entry name" value="DNA_ligase_A_M"/>
    <property type="match status" value="1"/>
</dbReference>
<dbReference type="Gene3D" id="3.30.470.30">
    <property type="entry name" value="DNA ligase/mRNA capping enzyme"/>
    <property type="match status" value="1"/>
</dbReference>
<sequence>MKGAYAPMLAVLVDDFPSSGDWVYEKKFDGYRAIAVIQAGKVSLYSRNGILLNNNYPSVPAALTKLPHDCVLDGEVIHIDKAGRETFQGLQQYGQTRSGTIQYCVFDLLKLGRQDITHLPLLQRKELLATLVKPLRSRVIKYVEHVEDGRKLFAQAESEGWEGVIGKRANVTYLPGKRTDYFVKIKTSKRQEAIICGYTAPAGSRKHFGALLLGVYIGKELHYAGKTGTGFTDLDLKELFQKMQPLIGPMPFAEDVKKKYYRNVDVTWLKPALVCEIKFTEWTGDMRMRHPSFQGLRTDKKAKEVILELPKRIGV</sequence>
<name>A0A5B2VVS8_9BACT</name>
<proteinExistence type="inferred from homology"/>
<protein>
    <recommendedName>
        <fullName evidence="2">DNA ligase (ATP)</fullName>
        <ecNumber evidence="2">6.5.1.1</ecNumber>
    </recommendedName>
</protein>
<dbReference type="SUPFAM" id="SSF50249">
    <property type="entry name" value="Nucleic acid-binding proteins"/>
    <property type="match status" value="1"/>
</dbReference>
<keyword evidence="7" id="KW-1185">Reference proteome</keyword>
<dbReference type="InterPro" id="IPR012340">
    <property type="entry name" value="NA-bd_OB-fold"/>
</dbReference>
<reference evidence="6 7" key="2">
    <citation type="submission" date="2019-09" db="EMBL/GenBank/DDBJ databases">
        <authorList>
            <person name="Jin C."/>
        </authorList>
    </citation>
    <scope>NUCLEOTIDE SEQUENCE [LARGE SCALE GENOMIC DNA]</scope>
    <source>
        <strain evidence="6 7">BN140078</strain>
    </source>
</reference>
<dbReference type="GO" id="GO:0003910">
    <property type="term" value="F:DNA ligase (ATP) activity"/>
    <property type="evidence" value="ECO:0007669"/>
    <property type="project" value="UniProtKB-EC"/>
</dbReference>
<organism evidence="6 7">
    <name type="scientific">Chitinophaga agrisoli</name>
    <dbReference type="NCBI Taxonomy" id="2607653"/>
    <lineage>
        <taxon>Bacteria</taxon>
        <taxon>Pseudomonadati</taxon>
        <taxon>Bacteroidota</taxon>
        <taxon>Chitinophagia</taxon>
        <taxon>Chitinophagales</taxon>
        <taxon>Chitinophagaceae</taxon>
        <taxon>Chitinophaga</taxon>
    </lineage>
</organism>
<dbReference type="GO" id="GO:0006281">
    <property type="term" value="P:DNA repair"/>
    <property type="evidence" value="ECO:0007669"/>
    <property type="project" value="InterPro"/>
</dbReference>
<dbReference type="InterPro" id="IPR012309">
    <property type="entry name" value="DNA_ligase_ATP-dep_C"/>
</dbReference>
<comment type="similarity">
    <text evidence="1">Belongs to the ATP-dependent DNA ligase family.</text>
</comment>
<dbReference type="PANTHER" id="PTHR45674">
    <property type="entry name" value="DNA LIGASE 1/3 FAMILY MEMBER"/>
    <property type="match status" value="1"/>
</dbReference>
<reference evidence="6 7" key="1">
    <citation type="submission" date="2019-09" db="EMBL/GenBank/DDBJ databases">
        <title>Chitinophaga ginsengihumi sp. nov., isolated from soil of ginseng rhizosphere.</title>
        <authorList>
            <person name="Lee J."/>
        </authorList>
    </citation>
    <scope>NUCLEOTIDE SEQUENCE [LARGE SCALE GENOMIC DNA]</scope>
    <source>
        <strain evidence="6 7">BN140078</strain>
    </source>
</reference>
<evidence type="ECO:0000256" key="2">
    <source>
        <dbReference type="ARBA" id="ARBA00012727"/>
    </source>
</evidence>
<dbReference type="PANTHER" id="PTHR45674:SF4">
    <property type="entry name" value="DNA LIGASE 1"/>
    <property type="match status" value="1"/>
</dbReference>
<dbReference type="CDD" id="cd07906">
    <property type="entry name" value="Adenylation_DNA_ligase_LigD_LigC"/>
    <property type="match status" value="1"/>
</dbReference>
<dbReference type="GO" id="GO:0005524">
    <property type="term" value="F:ATP binding"/>
    <property type="evidence" value="ECO:0007669"/>
    <property type="project" value="InterPro"/>
</dbReference>
<evidence type="ECO:0000313" key="6">
    <source>
        <dbReference type="EMBL" id="KAA2242790.1"/>
    </source>
</evidence>
<evidence type="ECO:0000313" key="7">
    <source>
        <dbReference type="Proteomes" id="UP000324611"/>
    </source>
</evidence>